<evidence type="ECO:0000259" key="8">
    <source>
        <dbReference type="Pfam" id="PF00082"/>
    </source>
</evidence>
<evidence type="ECO:0000256" key="1">
    <source>
        <dbReference type="ARBA" id="ARBA00011073"/>
    </source>
</evidence>
<dbReference type="Proteomes" id="UP000256345">
    <property type="component" value="Unassembled WGS sequence"/>
</dbReference>
<evidence type="ECO:0000256" key="5">
    <source>
        <dbReference type="PROSITE-ProRule" id="PRU01240"/>
    </source>
</evidence>
<feature type="domain" description="Peptidase S8/S53" evidence="8">
    <location>
        <begin position="160"/>
        <end position="386"/>
    </location>
</feature>
<gene>
    <name evidence="11" type="ORF">AA314_07663</name>
    <name evidence="12" type="ORF">ATI61_110219</name>
</gene>
<dbReference type="FunFam" id="3.40.50.200:FF:000014">
    <property type="entry name" value="Proteinase K"/>
    <property type="match status" value="1"/>
</dbReference>
<dbReference type="Gene3D" id="3.30.70.80">
    <property type="entry name" value="Peptidase S8 propeptide/proteinase inhibitor I9"/>
    <property type="match status" value="1"/>
</dbReference>
<dbReference type="GO" id="GO:0006508">
    <property type="term" value="P:proteolysis"/>
    <property type="evidence" value="ECO:0007669"/>
    <property type="project" value="UniProtKB-KW"/>
</dbReference>
<evidence type="ECO:0000256" key="2">
    <source>
        <dbReference type="ARBA" id="ARBA00022670"/>
    </source>
</evidence>
<dbReference type="RefSeq" id="WP_053067016.1">
    <property type="nucleotide sequence ID" value="NZ_CP011509.1"/>
</dbReference>
<dbReference type="InterPro" id="IPR023828">
    <property type="entry name" value="Peptidase_S8_Ser-AS"/>
</dbReference>
<dbReference type="InterPro" id="IPR050131">
    <property type="entry name" value="Peptidase_S8_subtilisin-like"/>
</dbReference>
<dbReference type="Pfam" id="PF04151">
    <property type="entry name" value="PPC"/>
    <property type="match status" value="1"/>
</dbReference>
<sequence>MQFAKKALVTACLSLVAGGAFAAQPTDVGAARPVLAEKFLRGAKPVAGEYVVVLEEEPGPHLRAMGEVSDELSRQYSVEVLRTYQHALRGFAIRATEGQARALAENPRVAYVQENNVIEAAAAGQQLYAPWGLDRIDQDTTQYDNVYNYPGTGANIHAYVVDTGIRVTHSDFGGRASVSYDSTGQWQPTDPNYGLDCTTNSHGTFVAGLIGGNVYGVAKQAILHSVRVTNCQGGSNTAMLVAGLDWVTANAVKPAVANVSFASLTPDTVVDEAARRLVNSGVVVVAAGGNGNNDSCNRSPARVPEVITVGATTNTDFRLANTAYGPCLDLFAPGGAVNSTTNSSDTGNGVGNGTSFAAPHVSGAVALLLEQGLAAADVQNRLLTETVLDKVVDPGAGSANRLLRVRPPPIVATGLTNGVGISVSDVKDGVKTFFLEVPAGLSSVTFSITGGTGDADMYVRYNAVPEKFVYDCRPYRSTNEETCMMFNPQQGRWYVQLRGGANYTTTLKGQY</sequence>
<dbReference type="EMBL" id="QUMU01000010">
    <property type="protein sequence ID" value="REG27212.1"/>
    <property type="molecule type" value="Genomic_DNA"/>
</dbReference>
<dbReference type="PRINTS" id="PR00723">
    <property type="entry name" value="SUBTILISIN"/>
</dbReference>
<dbReference type="PROSITE" id="PS51892">
    <property type="entry name" value="SUBTILASE"/>
    <property type="match status" value="1"/>
</dbReference>
<comment type="similarity">
    <text evidence="1 5 6">Belongs to the peptidase S8 family.</text>
</comment>
<organism evidence="11 13">
    <name type="scientific">Archangium gephyra</name>
    <dbReference type="NCBI Taxonomy" id="48"/>
    <lineage>
        <taxon>Bacteria</taxon>
        <taxon>Pseudomonadati</taxon>
        <taxon>Myxococcota</taxon>
        <taxon>Myxococcia</taxon>
        <taxon>Myxococcales</taxon>
        <taxon>Cystobacterineae</taxon>
        <taxon>Archangiaceae</taxon>
        <taxon>Archangium</taxon>
    </lineage>
</organism>
<keyword evidence="3 5" id="KW-0378">Hydrolase</keyword>
<dbReference type="SUPFAM" id="SSF54897">
    <property type="entry name" value="Protease propeptides/inhibitors"/>
    <property type="match status" value="1"/>
</dbReference>
<name>A0AAC8QE20_9BACT</name>
<dbReference type="InterPro" id="IPR022398">
    <property type="entry name" value="Peptidase_S8_His-AS"/>
</dbReference>
<reference evidence="12 14" key="2">
    <citation type="submission" date="2018-08" db="EMBL/GenBank/DDBJ databases">
        <title>Genomic Encyclopedia of Archaeal and Bacterial Type Strains, Phase II (KMG-II): from individual species to whole genera.</title>
        <authorList>
            <person name="Goeker M."/>
        </authorList>
    </citation>
    <scope>NUCLEOTIDE SEQUENCE [LARGE SCALE GENOMIC DNA]</scope>
    <source>
        <strain evidence="12 14">DSM 2261</strain>
    </source>
</reference>
<dbReference type="CDD" id="cd04077">
    <property type="entry name" value="Peptidases_S8_PCSK9_ProteinaseK_like"/>
    <property type="match status" value="1"/>
</dbReference>
<dbReference type="KEGG" id="age:AA314_07663"/>
<dbReference type="GO" id="GO:0004252">
    <property type="term" value="F:serine-type endopeptidase activity"/>
    <property type="evidence" value="ECO:0007669"/>
    <property type="project" value="UniProtKB-UniRule"/>
</dbReference>
<dbReference type="Gene3D" id="3.40.50.200">
    <property type="entry name" value="Peptidase S8/S53 domain"/>
    <property type="match status" value="1"/>
</dbReference>
<dbReference type="InterPro" id="IPR000209">
    <property type="entry name" value="Peptidase_S8/S53_dom"/>
</dbReference>
<proteinExistence type="inferred from homology"/>
<evidence type="ECO:0000313" key="11">
    <source>
        <dbReference type="EMBL" id="AKJ06037.1"/>
    </source>
</evidence>
<dbReference type="PANTHER" id="PTHR43806:SF11">
    <property type="entry name" value="CEREVISIN-RELATED"/>
    <property type="match status" value="1"/>
</dbReference>
<dbReference type="Pfam" id="PF00082">
    <property type="entry name" value="Peptidase_S8"/>
    <property type="match status" value="1"/>
</dbReference>
<feature type="signal peptide" evidence="7">
    <location>
        <begin position="1"/>
        <end position="22"/>
    </location>
</feature>
<evidence type="ECO:0000259" key="9">
    <source>
        <dbReference type="Pfam" id="PF04151"/>
    </source>
</evidence>
<feature type="domain" description="Inhibitor I9" evidence="10">
    <location>
        <begin position="73"/>
        <end position="119"/>
    </location>
</feature>
<dbReference type="AlphaFoldDB" id="A0AAC8QE20"/>
<dbReference type="PROSITE" id="PS00137">
    <property type="entry name" value="SUBTILASE_HIS"/>
    <property type="match status" value="1"/>
</dbReference>
<dbReference type="GO" id="GO:0005615">
    <property type="term" value="C:extracellular space"/>
    <property type="evidence" value="ECO:0007669"/>
    <property type="project" value="TreeGrafter"/>
</dbReference>
<keyword evidence="7" id="KW-0732">Signal</keyword>
<keyword evidence="4 5" id="KW-0720">Serine protease</keyword>
<feature type="active site" description="Charge relay system" evidence="5">
    <location>
        <position position="162"/>
    </location>
</feature>
<feature type="active site" description="Charge relay system" evidence="5">
    <location>
        <position position="355"/>
    </location>
</feature>
<evidence type="ECO:0000259" key="10">
    <source>
        <dbReference type="Pfam" id="PF05922"/>
    </source>
</evidence>
<dbReference type="SUPFAM" id="SSF52743">
    <property type="entry name" value="Subtilisin-like"/>
    <property type="match status" value="1"/>
</dbReference>
<dbReference type="PROSITE" id="PS00136">
    <property type="entry name" value="SUBTILASE_ASP"/>
    <property type="match status" value="1"/>
</dbReference>
<feature type="chain" id="PRO_5042156074" evidence="7">
    <location>
        <begin position="23"/>
        <end position="511"/>
    </location>
</feature>
<feature type="domain" description="Peptidase C-terminal archaeal/bacterial" evidence="9">
    <location>
        <begin position="430"/>
        <end position="499"/>
    </location>
</feature>
<dbReference type="InterPro" id="IPR023827">
    <property type="entry name" value="Peptidase_S8_Asp-AS"/>
</dbReference>
<dbReference type="InterPro" id="IPR007280">
    <property type="entry name" value="Peptidase_C_arc/bac"/>
</dbReference>
<feature type="active site" description="Charge relay system" evidence="5">
    <location>
        <position position="202"/>
    </location>
</feature>
<dbReference type="EMBL" id="CP011509">
    <property type="protein sequence ID" value="AKJ06037.1"/>
    <property type="molecule type" value="Genomic_DNA"/>
</dbReference>
<keyword evidence="2 5" id="KW-0645">Protease</keyword>
<evidence type="ECO:0000256" key="4">
    <source>
        <dbReference type="ARBA" id="ARBA00022825"/>
    </source>
</evidence>
<evidence type="ECO:0000313" key="13">
    <source>
        <dbReference type="Proteomes" id="UP000035579"/>
    </source>
</evidence>
<dbReference type="PANTHER" id="PTHR43806">
    <property type="entry name" value="PEPTIDASE S8"/>
    <property type="match status" value="1"/>
</dbReference>
<protein>
    <submittedName>
        <fullName evidence="11">Peptidase S8 and S53, subtilisin, kexin, sedolisin</fullName>
    </submittedName>
    <submittedName>
        <fullName evidence="12">Serine protease</fullName>
    </submittedName>
</protein>
<accession>A0AAC8QE20</accession>
<dbReference type="InterPro" id="IPR034193">
    <property type="entry name" value="PCSK9_ProteinaseK-like"/>
</dbReference>
<keyword evidence="14" id="KW-1185">Reference proteome</keyword>
<evidence type="ECO:0000313" key="14">
    <source>
        <dbReference type="Proteomes" id="UP000256345"/>
    </source>
</evidence>
<dbReference type="Gene3D" id="2.60.120.380">
    <property type="match status" value="1"/>
</dbReference>
<evidence type="ECO:0000256" key="7">
    <source>
        <dbReference type="SAM" id="SignalP"/>
    </source>
</evidence>
<dbReference type="InterPro" id="IPR037045">
    <property type="entry name" value="S8pro/Inhibitor_I9_sf"/>
</dbReference>
<evidence type="ECO:0000313" key="12">
    <source>
        <dbReference type="EMBL" id="REG27212.1"/>
    </source>
</evidence>
<evidence type="ECO:0000256" key="3">
    <source>
        <dbReference type="ARBA" id="ARBA00022801"/>
    </source>
</evidence>
<evidence type="ECO:0000256" key="6">
    <source>
        <dbReference type="RuleBase" id="RU003355"/>
    </source>
</evidence>
<dbReference type="InterPro" id="IPR015500">
    <property type="entry name" value="Peptidase_S8_subtilisin-rel"/>
</dbReference>
<reference evidence="11 13" key="1">
    <citation type="submission" date="2015-05" db="EMBL/GenBank/DDBJ databases">
        <title>Genome assembly of Archangium gephyra DSM 2261.</title>
        <authorList>
            <person name="Sharma G."/>
            <person name="Subramanian S."/>
        </authorList>
    </citation>
    <scope>NUCLEOTIDE SEQUENCE [LARGE SCALE GENOMIC DNA]</scope>
    <source>
        <strain evidence="11 13">DSM 2261</strain>
    </source>
</reference>
<dbReference type="InterPro" id="IPR036852">
    <property type="entry name" value="Peptidase_S8/S53_dom_sf"/>
</dbReference>
<dbReference type="Pfam" id="PF05922">
    <property type="entry name" value="Inhibitor_I9"/>
    <property type="match status" value="1"/>
</dbReference>
<dbReference type="Proteomes" id="UP000035579">
    <property type="component" value="Chromosome"/>
</dbReference>
<dbReference type="PROSITE" id="PS00138">
    <property type="entry name" value="SUBTILASE_SER"/>
    <property type="match status" value="1"/>
</dbReference>
<dbReference type="InterPro" id="IPR010259">
    <property type="entry name" value="S8pro/Inhibitor_I9"/>
</dbReference>